<dbReference type="PANTHER" id="PTHR11909">
    <property type="entry name" value="CASEIN KINASE-RELATED"/>
    <property type="match status" value="1"/>
</dbReference>
<evidence type="ECO:0000259" key="1">
    <source>
        <dbReference type="PROSITE" id="PS50011"/>
    </source>
</evidence>
<evidence type="ECO:0000313" key="3">
    <source>
        <dbReference type="Proteomes" id="UP000324800"/>
    </source>
</evidence>
<proteinExistence type="predicted"/>
<gene>
    <name evidence="2" type="ORF">EZS28_008812</name>
</gene>
<feature type="domain" description="Protein kinase" evidence="1">
    <location>
        <begin position="25"/>
        <end position="168"/>
    </location>
</feature>
<name>A0A5J4WLC0_9EUKA</name>
<organism evidence="2 3">
    <name type="scientific">Streblomastix strix</name>
    <dbReference type="NCBI Taxonomy" id="222440"/>
    <lineage>
        <taxon>Eukaryota</taxon>
        <taxon>Metamonada</taxon>
        <taxon>Preaxostyla</taxon>
        <taxon>Oxymonadida</taxon>
        <taxon>Streblomastigidae</taxon>
        <taxon>Streblomastix</taxon>
    </lineage>
</organism>
<reference evidence="2 3" key="1">
    <citation type="submission" date="2019-03" db="EMBL/GenBank/DDBJ databases">
        <title>Single cell metagenomics reveals metabolic interactions within the superorganism composed of flagellate Streblomastix strix and complex community of Bacteroidetes bacteria on its surface.</title>
        <authorList>
            <person name="Treitli S.C."/>
            <person name="Kolisko M."/>
            <person name="Husnik F."/>
            <person name="Keeling P."/>
            <person name="Hampl V."/>
        </authorList>
    </citation>
    <scope>NUCLEOTIDE SEQUENCE [LARGE SCALE GENOMIC DNA]</scope>
    <source>
        <strain evidence="2">ST1C</strain>
    </source>
</reference>
<dbReference type="EMBL" id="SNRW01001623">
    <property type="protein sequence ID" value="KAA6395661.1"/>
    <property type="molecule type" value="Genomic_DNA"/>
</dbReference>
<comment type="caution">
    <text evidence="2">The sequence shown here is derived from an EMBL/GenBank/DDBJ whole genome shotgun (WGS) entry which is preliminary data.</text>
</comment>
<dbReference type="Gene3D" id="1.10.510.10">
    <property type="entry name" value="Transferase(Phosphotransferase) domain 1"/>
    <property type="match status" value="1"/>
</dbReference>
<sequence length="168" mass="18630">MAVDIPQQIVHQNPIFIGETVGQAYVVERMLAAGKFSTVFVARAIHDTKQELVALKVIPIEKGYPTLDKDIAILKIIGGRNHFAKIIGNGTHRQHKFIAMHLLGPTLNDIKHLPQIQKMAIYSVAKIGIQGLDALSTLHKAGFIHGKISAQGDFRENIPEQLFREPKD</sequence>
<dbReference type="InterPro" id="IPR011009">
    <property type="entry name" value="Kinase-like_dom_sf"/>
</dbReference>
<dbReference type="InterPro" id="IPR000719">
    <property type="entry name" value="Prot_kinase_dom"/>
</dbReference>
<dbReference type="PROSITE" id="PS50011">
    <property type="entry name" value="PROTEIN_KINASE_DOM"/>
    <property type="match status" value="1"/>
</dbReference>
<protein>
    <recommendedName>
        <fullName evidence="1">Protein kinase domain-containing protein</fullName>
    </recommendedName>
</protein>
<dbReference type="InterPro" id="IPR050235">
    <property type="entry name" value="CK1_Ser-Thr_kinase"/>
</dbReference>
<dbReference type="GO" id="GO:0004672">
    <property type="term" value="F:protein kinase activity"/>
    <property type="evidence" value="ECO:0007669"/>
    <property type="project" value="InterPro"/>
</dbReference>
<evidence type="ECO:0000313" key="2">
    <source>
        <dbReference type="EMBL" id="KAA6395661.1"/>
    </source>
</evidence>
<dbReference type="AlphaFoldDB" id="A0A5J4WLC0"/>
<dbReference type="GO" id="GO:0005524">
    <property type="term" value="F:ATP binding"/>
    <property type="evidence" value="ECO:0007669"/>
    <property type="project" value="InterPro"/>
</dbReference>
<accession>A0A5J4WLC0</accession>
<dbReference type="SUPFAM" id="SSF56112">
    <property type="entry name" value="Protein kinase-like (PK-like)"/>
    <property type="match status" value="1"/>
</dbReference>
<dbReference type="Proteomes" id="UP000324800">
    <property type="component" value="Unassembled WGS sequence"/>
</dbReference>